<evidence type="ECO:0000256" key="1">
    <source>
        <dbReference type="ARBA" id="ARBA00004123"/>
    </source>
</evidence>
<dbReference type="PROSITE" id="PS00027">
    <property type="entry name" value="HOMEOBOX_1"/>
    <property type="match status" value="1"/>
</dbReference>
<dbReference type="PROSITE" id="PS50071">
    <property type="entry name" value="HOMEOBOX_2"/>
    <property type="match status" value="1"/>
</dbReference>
<dbReference type="OrthoDB" id="6159439at2759"/>
<keyword evidence="3 6" id="KW-0238">DNA-binding</keyword>
<dbReference type="InterPro" id="IPR000047">
    <property type="entry name" value="HTH_motif"/>
</dbReference>
<dbReference type="Pfam" id="PF10525">
    <property type="entry name" value="Engrail_1_C_sig"/>
    <property type="match status" value="1"/>
</dbReference>
<dbReference type="PRINTS" id="PR00024">
    <property type="entry name" value="HOMEOBOX"/>
</dbReference>
<evidence type="ECO:0000256" key="4">
    <source>
        <dbReference type="ARBA" id="ARBA00023155"/>
    </source>
</evidence>
<name>A0A9N9RNI7_9DIPT</name>
<dbReference type="GO" id="GO:0000978">
    <property type="term" value="F:RNA polymerase II cis-regulatory region sequence-specific DNA binding"/>
    <property type="evidence" value="ECO:0007669"/>
    <property type="project" value="TreeGrafter"/>
</dbReference>
<dbReference type="AlphaFoldDB" id="A0A9N9RNI7"/>
<feature type="compositionally biased region" description="Basic and acidic residues" evidence="9">
    <location>
        <begin position="332"/>
        <end position="344"/>
    </location>
</feature>
<dbReference type="InterPro" id="IPR020479">
    <property type="entry name" value="HD_metazoa"/>
</dbReference>
<comment type="similarity">
    <text evidence="8">Belongs to the Engrailed homeobox family.</text>
</comment>
<reference evidence="11" key="1">
    <citation type="submission" date="2022-01" db="EMBL/GenBank/DDBJ databases">
        <authorList>
            <person name="King R."/>
        </authorList>
    </citation>
    <scope>NUCLEOTIDE SEQUENCE</scope>
</reference>
<feature type="DNA-binding region" description="Homeobox" evidence="6">
    <location>
        <begin position="341"/>
        <end position="400"/>
    </location>
</feature>
<dbReference type="SMART" id="SM00389">
    <property type="entry name" value="HOX"/>
    <property type="match status" value="1"/>
</dbReference>
<dbReference type="PROSITE" id="PS00033">
    <property type="entry name" value="ENGRAILED"/>
    <property type="match status" value="1"/>
</dbReference>
<dbReference type="CDD" id="cd00086">
    <property type="entry name" value="homeodomain"/>
    <property type="match status" value="1"/>
</dbReference>
<keyword evidence="12" id="KW-1185">Reference proteome</keyword>
<evidence type="ECO:0000256" key="2">
    <source>
        <dbReference type="ARBA" id="ARBA00022473"/>
    </source>
</evidence>
<protein>
    <recommendedName>
        <fullName evidence="8">Homeobox protein engrailed-like</fullName>
    </recommendedName>
</protein>
<dbReference type="InterPro" id="IPR019549">
    <property type="entry name" value="Homeobox-engrailed_C-terminal"/>
</dbReference>
<dbReference type="Pfam" id="PF00046">
    <property type="entry name" value="Homeodomain"/>
    <property type="match status" value="1"/>
</dbReference>
<dbReference type="InterPro" id="IPR019737">
    <property type="entry name" value="Homeobox-engrailed_CS"/>
</dbReference>
<feature type="compositionally biased region" description="Low complexity" evidence="9">
    <location>
        <begin position="18"/>
        <end position="42"/>
    </location>
</feature>
<dbReference type="GO" id="GO:0000981">
    <property type="term" value="F:DNA-binding transcription factor activity, RNA polymerase II-specific"/>
    <property type="evidence" value="ECO:0007669"/>
    <property type="project" value="InterPro"/>
</dbReference>
<proteinExistence type="inferred from homology"/>
<evidence type="ECO:0000256" key="5">
    <source>
        <dbReference type="ARBA" id="ARBA00023242"/>
    </source>
</evidence>
<organism evidence="11 12">
    <name type="scientific">Chironomus riparius</name>
    <dbReference type="NCBI Taxonomy" id="315576"/>
    <lineage>
        <taxon>Eukaryota</taxon>
        <taxon>Metazoa</taxon>
        <taxon>Ecdysozoa</taxon>
        <taxon>Arthropoda</taxon>
        <taxon>Hexapoda</taxon>
        <taxon>Insecta</taxon>
        <taxon>Pterygota</taxon>
        <taxon>Neoptera</taxon>
        <taxon>Endopterygota</taxon>
        <taxon>Diptera</taxon>
        <taxon>Nematocera</taxon>
        <taxon>Chironomoidea</taxon>
        <taxon>Chironomidae</taxon>
        <taxon>Chironominae</taxon>
        <taxon>Chironomus</taxon>
    </lineage>
</organism>
<feature type="compositionally biased region" description="Low complexity" evidence="9">
    <location>
        <begin position="250"/>
        <end position="270"/>
    </location>
</feature>
<dbReference type="PANTHER" id="PTHR24341">
    <property type="entry name" value="HOMEOBOX PROTEIN ENGRAILED"/>
    <property type="match status" value="1"/>
</dbReference>
<feature type="compositionally biased region" description="Polar residues" evidence="9">
    <location>
        <begin position="271"/>
        <end position="283"/>
    </location>
</feature>
<dbReference type="PRINTS" id="PR00026">
    <property type="entry name" value="ENGRAILED"/>
</dbReference>
<accession>A0A9N9RNI7</accession>
<evidence type="ECO:0000256" key="3">
    <source>
        <dbReference type="ARBA" id="ARBA00023125"/>
    </source>
</evidence>
<feature type="region of interest" description="Disordered" evidence="9">
    <location>
        <begin position="320"/>
        <end position="345"/>
    </location>
</feature>
<dbReference type="PANTHER" id="PTHR24341:SF9">
    <property type="entry name" value="SEGMENTATION POLARITY HOMEOBOX PROTEIN ENGRAILED"/>
    <property type="match status" value="1"/>
</dbReference>
<evidence type="ECO:0000256" key="9">
    <source>
        <dbReference type="SAM" id="MobiDB-lite"/>
    </source>
</evidence>
<feature type="region of interest" description="Disordered" evidence="9">
    <location>
        <begin position="250"/>
        <end position="302"/>
    </location>
</feature>
<comment type="subcellular location">
    <subcellularLocation>
        <location evidence="1 6 7">Nucleus</location>
    </subcellularLocation>
</comment>
<evidence type="ECO:0000313" key="11">
    <source>
        <dbReference type="EMBL" id="CAG9799766.1"/>
    </source>
</evidence>
<dbReference type="GO" id="GO:0005634">
    <property type="term" value="C:nucleus"/>
    <property type="evidence" value="ECO:0007669"/>
    <property type="project" value="UniProtKB-SubCell"/>
</dbReference>
<dbReference type="InterPro" id="IPR000747">
    <property type="entry name" value="HD_engrailed"/>
</dbReference>
<dbReference type="GO" id="GO:0030182">
    <property type="term" value="P:neuron differentiation"/>
    <property type="evidence" value="ECO:0007669"/>
    <property type="project" value="TreeGrafter"/>
</dbReference>
<dbReference type="InterPro" id="IPR050720">
    <property type="entry name" value="Engrailed_Homeobox_TFs"/>
</dbReference>
<dbReference type="FunFam" id="1.10.10.60:FF:000189">
    <property type="entry name" value="Homeobox protein engrailed-like"/>
    <property type="match status" value="1"/>
</dbReference>
<dbReference type="Gene3D" id="1.10.10.60">
    <property type="entry name" value="Homeodomain-like"/>
    <property type="match status" value="1"/>
</dbReference>
<evidence type="ECO:0000256" key="6">
    <source>
        <dbReference type="PROSITE-ProRule" id="PRU00108"/>
    </source>
</evidence>
<keyword evidence="2" id="KW-0217">Developmental protein</keyword>
<dbReference type="SUPFAM" id="SSF46689">
    <property type="entry name" value="Homeodomain-like"/>
    <property type="match status" value="1"/>
</dbReference>
<dbReference type="Proteomes" id="UP001153620">
    <property type="component" value="Chromosome 1"/>
</dbReference>
<dbReference type="EMBL" id="OU895877">
    <property type="protein sequence ID" value="CAG9799766.1"/>
    <property type="molecule type" value="Genomic_DNA"/>
</dbReference>
<feature type="domain" description="Homeobox" evidence="10">
    <location>
        <begin position="339"/>
        <end position="399"/>
    </location>
</feature>
<evidence type="ECO:0000313" key="12">
    <source>
        <dbReference type="Proteomes" id="UP001153620"/>
    </source>
</evidence>
<evidence type="ECO:0000256" key="8">
    <source>
        <dbReference type="RuleBase" id="RU510713"/>
    </source>
</evidence>
<gene>
    <name evidence="11" type="ORF">CHIRRI_LOCUS2724</name>
</gene>
<dbReference type="GO" id="GO:0009653">
    <property type="term" value="P:anatomical structure morphogenesis"/>
    <property type="evidence" value="ECO:0007669"/>
    <property type="project" value="UniProtKB-ARBA"/>
</dbReference>
<evidence type="ECO:0000256" key="7">
    <source>
        <dbReference type="RuleBase" id="RU000682"/>
    </source>
</evidence>
<reference evidence="11" key="2">
    <citation type="submission" date="2022-10" db="EMBL/GenBank/DDBJ databases">
        <authorList>
            <consortium name="ENA_rothamsted_submissions"/>
            <consortium name="culmorum"/>
            <person name="King R."/>
        </authorList>
    </citation>
    <scope>NUCLEOTIDE SEQUENCE</scope>
</reference>
<keyword evidence="4 6" id="KW-0371">Homeobox</keyword>
<dbReference type="InterPro" id="IPR017970">
    <property type="entry name" value="Homeobox_CS"/>
</dbReference>
<evidence type="ECO:0000259" key="10">
    <source>
        <dbReference type="PROSITE" id="PS50071"/>
    </source>
</evidence>
<dbReference type="InterPro" id="IPR001356">
    <property type="entry name" value="HD"/>
</dbReference>
<dbReference type="PRINTS" id="PR00031">
    <property type="entry name" value="HTHREPRESSR"/>
</dbReference>
<keyword evidence="5 6" id="KW-0539">Nucleus</keyword>
<feature type="region of interest" description="Disordered" evidence="9">
    <location>
        <begin position="15"/>
        <end position="43"/>
    </location>
</feature>
<dbReference type="InterPro" id="IPR009057">
    <property type="entry name" value="Homeodomain-like_sf"/>
</dbReference>
<sequence length="439" mass="49700">MKMALEDSRYCYSSTVESNSPALPNSPNSFSRNSSTASSPTTVCDIKMNSKHGLVVDDEDMDINVDDDEDDSYERNYKRKSDSLNIGKFSFSITNILSDNFGPKPVKIENDHSDRLFRPFEIKDFICNNSLNNSVNSNNSNNKFVQNINPSSVFLNSFKLSEIFDYSTKKLSSENQYKSSDNSFRNSLYNSFTAYPKIHEEIFNNSNNSNNHKKYSSQVTSNLLSSASSLKIPSSIGGLCKTISQIGQESSPQSLSTSSSLKSSCTSPTSFQTNSSDTLKLPQSSVDSLSLDSDDCQSEASKDDNKMWPAWIFCTRYSDRPSSGPRYRRPKEKKEKGTDDEKRPRTAFSNEQLLRLKKEFNENRYLTEKRRHQLSAELGLNEAQIKIWFQNKRAKIKKTSGVKNSLAIQLMAQGLYNHTTVPLTKEEEELELRMNGNFN</sequence>